<feature type="transmembrane region" description="Helical" evidence="4">
    <location>
        <begin position="70"/>
        <end position="90"/>
    </location>
</feature>
<dbReference type="InterPro" id="IPR036034">
    <property type="entry name" value="PDZ_sf"/>
</dbReference>
<dbReference type="Pfam" id="PF13180">
    <property type="entry name" value="PDZ_2"/>
    <property type="match status" value="1"/>
</dbReference>
<feature type="region of interest" description="Disordered" evidence="3">
    <location>
        <begin position="1"/>
        <end position="64"/>
    </location>
</feature>
<dbReference type="PROSITE" id="PS50106">
    <property type="entry name" value="PDZ"/>
    <property type="match status" value="1"/>
</dbReference>
<dbReference type="InterPro" id="IPR051201">
    <property type="entry name" value="Chloro_Bact_Ser_Proteases"/>
</dbReference>
<protein>
    <submittedName>
        <fullName evidence="6">Putative serine protease PepD</fullName>
    </submittedName>
</protein>
<dbReference type="Proteomes" id="UP000198528">
    <property type="component" value="Unassembled WGS sequence"/>
</dbReference>
<dbReference type="CDD" id="cd06779">
    <property type="entry name" value="cpPDZ_Deg_HtrA-like"/>
    <property type="match status" value="1"/>
</dbReference>
<dbReference type="STRING" id="604330.SAMN04489857_1293"/>
<proteinExistence type="predicted"/>
<dbReference type="PANTHER" id="PTHR43343">
    <property type="entry name" value="PEPTIDASE S12"/>
    <property type="match status" value="1"/>
</dbReference>
<keyword evidence="4" id="KW-1133">Transmembrane helix</keyword>
<feature type="compositionally biased region" description="Low complexity" evidence="3">
    <location>
        <begin position="27"/>
        <end position="49"/>
    </location>
</feature>
<accession>A0A1G6LLF1</accession>
<dbReference type="PANTHER" id="PTHR43343:SF3">
    <property type="entry name" value="PROTEASE DO-LIKE 8, CHLOROPLASTIC"/>
    <property type="match status" value="1"/>
</dbReference>
<dbReference type="PRINTS" id="PR00834">
    <property type="entry name" value="PROTEASES2C"/>
</dbReference>
<dbReference type="EMBL" id="FMZL01000015">
    <property type="protein sequence ID" value="SDC44031.1"/>
    <property type="molecule type" value="Genomic_DNA"/>
</dbReference>
<evidence type="ECO:0000256" key="3">
    <source>
        <dbReference type="SAM" id="MobiDB-lite"/>
    </source>
</evidence>
<dbReference type="InterPro" id="IPR009003">
    <property type="entry name" value="Peptidase_S1_PA"/>
</dbReference>
<evidence type="ECO:0000313" key="6">
    <source>
        <dbReference type="EMBL" id="SDC44031.1"/>
    </source>
</evidence>
<reference evidence="7" key="1">
    <citation type="submission" date="2016-10" db="EMBL/GenBank/DDBJ databases">
        <authorList>
            <person name="Varghese N."/>
            <person name="Submissions S."/>
        </authorList>
    </citation>
    <scope>NUCLEOTIDE SEQUENCE [LARGE SCALE GENOMIC DNA]</scope>
    <source>
        <strain evidence="7">DSM 22619</strain>
    </source>
</reference>
<organism evidence="6 7">
    <name type="scientific">Parafannyhessea umbonata</name>
    <dbReference type="NCBI Taxonomy" id="604330"/>
    <lineage>
        <taxon>Bacteria</taxon>
        <taxon>Bacillati</taxon>
        <taxon>Actinomycetota</taxon>
        <taxon>Coriobacteriia</taxon>
        <taxon>Coriobacteriales</taxon>
        <taxon>Atopobiaceae</taxon>
        <taxon>Parafannyhessea</taxon>
    </lineage>
</organism>
<feature type="compositionally biased region" description="Polar residues" evidence="3">
    <location>
        <begin position="17"/>
        <end position="26"/>
    </location>
</feature>
<keyword evidence="2" id="KW-0378">Hydrolase</keyword>
<keyword evidence="1 6" id="KW-0645">Protease</keyword>
<dbReference type="InterPro" id="IPR001940">
    <property type="entry name" value="Peptidase_S1C"/>
</dbReference>
<dbReference type="SUPFAM" id="SSF50494">
    <property type="entry name" value="Trypsin-like serine proteases"/>
    <property type="match status" value="1"/>
</dbReference>
<name>A0A1G6LLF1_9ACTN</name>
<gene>
    <name evidence="6" type="ORF">SAMN04487824_11512</name>
</gene>
<dbReference type="GO" id="GO:0006508">
    <property type="term" value="P:proteolysis"/>
    <property type="evidence" value="ECO:0007669"/>
    <property type="project" value="UniProtKB-KW"/>
</dbReference>
<dbReference type="SMART" id="SM00228">
    <property type="entry name" value="PDZ"/>
    <property type="match status" value="1"/>
</dbReference>
<evidence type="ECO:0000259" key="5">
    <source>
        <dbReference type="PROSITE" id="PS50106"/>
    </source>
</evidence>
<dbReference type="InterPro" id="IPR001478">
    <property type="entry name" value="PDZ"/>
</dbReference>
<feature type="compositionally biased region" description="Gly residues" evidence="3">
    <location>
        <begin position="447"/>
        <end position="459"/>
    </location>
</feature>
<feature type="compositionally biased region" description="Low complexity" evidence="3">
    <location>
        <begin position="435"/>
        <end position="446"/>
    </location>
</feature>
<dbReference type="Gene3D" id="2.40.10.120">
    <property type="match status" value="1"/>
</dbReference>
<dbReference type="AlphaFoldDB" id="A0A1G6LLF1"/>
<dbReference type="Pfam" id="PF13365">
    <property type="entry name" value="Trypsin_2"/>
    <property type="match status" value="1"/>
</dbReference>
<keyword evidence="4" id="KW-0472">Membrane</keyword>
<evidence type="ECO:0000313" key="7">
    <source>
        <dbReference type="Proteomes" id="UP000198528"/>
    </source>
</evidence>
<evidence type="ECO:0000256" key="1">
    <source>
        <dbReference type="ARBA" id="ARBA00022670"/>
    </source>
</evidence>
<keyword evidence="7" id="KW-1185">Reference proteome</keyword>
<evidence type="ECO:0000256" key="4">
    <source>
        <dbReference type="SAM" id="Phobius"/>
    </source>
</evidence>
<feature type="region of interest" description="Disordered" evidence="3">
    <location>
        <begin position="435"/>
        <end position="493"/>
    </location>
</feature>
<feature type="domain" description="PDZ" evidence="5">
    <location>
        <begin position="332"/>
        <end position="411"/>
    </location>
</feature>
<sequence length="493" mass="49759">MSENDNGRPPVPGMDQTAAQPTVSTRPAQPGAQGAQSAQGQTGASGTGAPDAGKESDGGRRHGGHTLRNALVGLCGGVVGALLVTLALFGTGNLGGASTSSSATTSQSTAGKTIKIDNTDEATTAQAAAAKSLPSVVVVNVTTNEGSGLGSGVVYDKKGDIITNYHVIDGATSISVTINNKSYDAKVVGSDASSDIAVIKANIGDDEVTPIEVGNSDKLVVGDWAMSVGSPFGLDQSVSAGVVSSLARNQTMQSSSGETIYTNLIQTDAAINPGNSGGALVNSKGQLVGICTLFSSDTESFAGIGFAIPGNYATKIADTIIAGKTVTHAYIGLTMQTVNAQNATANGLSVNQGAYVADVTSGSPADKAGIKKGDIIVAVDGDEITSADGMILAVRSHDIGDTVKVTLMRGDSKKTVEVTLGDDAELQKQLKEQNQLNSQNTQQNNGLGNGYGNGNGSGNGTSQEDLMQEIYDYLNQNHGGSYSDGTSGSSNQS</sequence>
<dbReference type="GO" id="GO:0004252">
    <property type="term" value="F:serine-type endopeptidase activity"/>
    <property type="evidence" value="ECO:0007669"/>
    <property type="project" value="InterPro"/>
</dbReference>
<dbReference type="SUPFAM" id="SSF50156">
    <property type="entry name" value="PDZ domain-like"/>
    <property type="match status" value="1"/>
</dbReference>
<dbReference type="Gene3D" id="2.30.42.10">
    <property type="match status" value="1"/>
</dbReference>
<evidence type="ECO:0000256" key="2">
    <source>
        <dbReference type="ARBA" id="ARBA00022801"/>
    </source>
</evidence>
<keyword evidence="4" id="KW-0812">Transmembrane</keyword>
<dbReference type="RefSeq" id="WP_090846874.1">
    <property type="nucleotide sequence ID" value="NZ_FMZL01000015.1"/>
</dbReference>
<feature type="compositionally biased region" description="Low complexity" evidence="3">
    <location>
        <begin position="479"/>
        <end position="493"/>
    </location>
</feature>